<evidence type="ECO:0000313" key="4">
    <source>
        <dbReference type="WBParaSite" id="Pan_g21030.t1"/>
    </source>
</evidence>
<feature type="region of interest" description="Disordered" evidence="2">
    <location>
        <begin position="394"/>
        <end position="471"/>
    </location>
</feature>
<evidence type="ECO:0000256" key="2">
    <source>
        <dbReference type="SAM" id="MobiDB-lite"/>
    </source>
</evidence>
<reference evidence="4" key="2">
    <citation type="submission" date="2020-10" db="UniProtKB">
        <authorList>
            <consortium name="WormBaseParasite"/>
        </authorList>
    </citation>
    <scope>IDENTIFICATION</scope>
</reference>
<feature type="compositionally biased region" description="Polar residues" evidence="2">
    <location>
        <begin position="335"/>
        <end position="368"/>
    </location>
</feature>
<feature type="compositionally biased region" description="Low complexity" evidence="2">
    <location>
        <begin position="115"/>
        <end position="131"/>
    </location>
</feature>
<reference evidence="3" key="1">
    <citation type="journal article" date="2013" name="Genetics">
        <title>The draft genome and transcriptome of Panagrellus redivivus are shaped by the harsh demands of a free-living lifestyle.</title>
        <authorList>
            <person name="Srinivasan J."/>
            <person name="Dillman A.R."/>
            <person name="Macchietto M.G."/>
            <person name="Heikkinen L."/>
            <person name="Lakso M."/>
            <person name="Fracchia K.M."/>
            <person name="Antoshechkin I."/>
            <person name="Mortazavi A."/>
            <person name="Wong G."/>
            <person name="Sternberg P.W."/>
        </authorList>
    </citation>
    <scope>NUCLEOTIDE SEQUENCE [LARGE SCALE GENOMIC DNA]</scope>
    <source>
        <strain evidence="3">MT8872</strain>
    </source>
</reference>
<dbReference type="SUPFAM" id="SSF58026">
    <property type="entry name" value="Delta-sleep-inducing peptide immunoreactive peptide"/>
    <property type="match status" value="1"/>
</dbReference>
<dbReference type="Proteomes" id="UP000492821">
    <property type="component" value="Unassembled WGS sequence"/>
</dbReference>
<dbReference type="PANTHER" id="PTHR12348">
    <property type="entry name" value="TSC22"/>
    <property type="match status" value="1"/>
</dbReference>
<feature type="region of interest" description="Disordered" evidence="2">
    <location>
        <begin position="303"/>
        <end position="378"/>
    </location>
</feature>
<feature type="compositionally biased region" description="Polar residues" evidence="2">
    <location>
        <begin position="87"/>
        <end position="100"/>
    </location>
</feature>
<feature type="region of interest" description="Disordered" evidence="2">
    <location>
        <begin position="256"/>
        <end position="287"/>
    </location>
</feature>
<dbReference type="GO" id="GO:0006357">
    <property type="term" value="P:regulation of transcription by RNA polymerase II"/>
    <property type="evidence" value="ECO:0007669"/>
    <property type="project" value="InterPro"/>
</dbReference>
<evidence type="ECO:0000256" key="1">
    <source>
        <dbReference type="ARBA" id="ARBA00007908"/>
    </source>
</evidence>
<keyword evidence="3" id="KW-1185">Reference proteome</keyword>
<organism evidence="3 4">
    <name type="scientific">Panagrellus redivivus</name>
    <name type="common">Microworm</name>
    <dbReference type="NCBI Taxonomy" id="6233"/>
    <lineage>
        <taxon>Eukaryota</taxon>
        <taxon>Metazoa</taxon>
        <taxon>Ecdysozoa</taxon>
        <taxon>Nematoda</taxon>
        <taxon>Chromadorea</taxon>
        <taxon>Rhabditida</taxon>
        <taxon>Tylenchina</taxon>
        <taxon>Panagrolaimomorpha</taxon>
        <taxon>Panagrolaimoidea</taxon>
        <taxon>Panagrolaimidae</taxon>
        <taxon>Panagrellus</taxon>
    </lineage>
</organism>
<comment type="similarity">
    <text evidence="1">Belongs to the TSC-22/Dip/Bun family.</text>
</comment>
<accession>A0A7E4VHX5</accession>
<dbReference type="InterPro" id="IPR047862">
    <property type="entry name" value="TSC22/BUN_CS"/>
</dbReference>
<feature type="region of interest" description="Disordered" evidence="2">
    <location>
        <begin position="1"/>
        <end position="25"/>
    </location>
</feature>
<dbReference type="InterPro" id="IPR000580">
    <property type="entry name" value="TSC22/Bun"/>
</dbReference>
<proteinExistence type="inferred from homology"/>
<dbReference type="PANTHER" id="PTHR12348:SF26">
    <property type="entry name" value="PROTEIN TSCT-1"/>
    <property type="match status" value="1"/>
</dbReference>
<protein>
    <submittedName>
        <fullName evidence="4">TSC22 domain family protein 1</fullName>
    </submittedName>
</protein>
<feature type="region of interest" description="Disordered" evidence="2">
    <location>
        <begin position="87"/>
        <end position="140"/>
    </location>
</feature>
<dbReference type="Pfam" id="PF01166">
    <property type="entry name" value="TSC22"/>
    <property type="match status" value="1"/>
</dbReference>
<feature type="compositionally biased region" description="Low complexity" evidence="2">
    <location>
        <begin position="414"/>
        <end position="439"/>
    </location>
</feature>
<name>A0A7E4VHX5_PANRE</name>
<evidence type="ECO:0000313" key="3">
    <source>
        <dbReference type="Proteomes" id="UP000492821"/>
    </source>
</evidence>
<feature type="compositionally biased region" description="Polar residues" evidence="2">
    <location>
        <begin position="449"/>
        <end position="458"/>
    </location>
</feature>
<dbReference type="CDD" id="cd21936">
    <property type="entry name" value="ZIP_TSC22D"/>
    <property type="match status" value="1"/>
</dbReference>
<dbReference type="AlphaFoldDB" id="A0A7E4VHX5"/>
<dbReference type="Gene3D" id="1.20.5.490">
    <property type="entry name" value="Single helix bin"/>
    <property type="match status" value="1"/>
</dbReference>
<dbReference type="WBParaSite" id="Pan_g21030.t1">
    <property type="protein sequence ID" value="Pan_g21030.t1"/>
    <property type="gene ID" value="Pan_g21030"/>
</dbReference>
<sequence length="471" mass="49729">MGAMTPPGGPADDSNCSATSKPKERQFQVVPVPGVFTRGRWKCCDFREAQLVDEGILEFAKPGADAANHDASTIMVTSVAPIHLQTLQKQTQSTPASASNVPVDDSLDSSRSEQASSTLTASSLADTTTDSMGSPAQPASMTTELAVPVADIPRHGSSATVNIPITSKPEAEEHNDTVSHANAQAIDSKIEQAMDLVKSHLTFAVREEVEDLKGTISQLKNKVSLLESQNTILRQFAPADVVANLPALIQSQQIPPLKSESAAERPAKALNLPPPNPSGGGEASVQSRQHPPLLLPALSSTFNVDSASSAPPPQTPPAASFPSMGIYEPPPLLPQQPTSESGQSTPIEVNQRGSSVAPTPTPRQFSPPAQNPGLIRQYSVPDPSMAAAVQRQFSPPPMDQRTLPPQFPQNYNTPLIPLPERQQQQPQNPPQLLQSIPVVVDPPTPTPTIHGTDSSSHPSLAGAQQGHQGGF</sequence>
<dbReference type="PROSITE" id="PS01289">
    <property type="entry name" value="TSC22"/>
    <property type="match status" value="1"/>
</dbReference>